<feature type="signal peptide" evidence="1">
    <location>
        <begin position="1"/>
        <end position="19"/>
    </location>
</feature>
<name>A0ABU1TP07_9FLAO</name>
<dbReference type="Proteomes" id="UP001255185">
    <property type="component" value="Unassembled WGS sequence"/>
</dbReference>
<accession>A0ABU1TP07</accession>
<protein>
    <recommendedName>
        <fullName evidence="4">DUF4468 domain-containing protein</fullName>
    </recommendedName>
</protein>
<dbReference type="RefSeq" id="WP_310025854.1">
    <property type="nucleotide sequence ID" value="NZ_JAVDVI010000006.1"/>
</dbReference>
<evidence type="ECO:0000313" key="2">
    <source>
        <dbReference type="EMBL" id="MDR6967631.1"/>
    </source>
</evidence>
<keyword evidence="1" id="KW-0732">Signal</keyword>
<proteinExistence type="predicted"/>
<evidence type="ECO:0000313" key="3">
    <source>
        <dbReference type="Proteomes" id="UP001255185"/>
    </source>
</evidence>
<sequence>MKNILFTFFLLSVTAISFSQTKAKSKTVKTVVAVKDEMKNCTADISCSQKFGTTVTEREYILTVIYDDSTIKFSTSKNPIEKTMNNYDVTKKTEKYVVAVNKEGNYAFYNIKKKQFYYIDYYLNRYLTASYGSETTEIQKTAEKMMELLKKGNSQKDVIQDLIKQVEYDF</sequence>
<reference evidence="2 3" key="1">
    <citation type="submission" date="2023-07" db="EMBL/GenBank/DDBJ databases">
        <title>Sorghum-associated microbial communities from plants grown in Nebraska, USA.</title>
        <authorList>
            <person name="Schachtman D."/>
        </authorList>
    </citation>
    <scope>NUCLEOTIDE SEQUENCE [LARGE SCALE GENOMIC DNA]</scope>
    <source>
        <strain evidence="2 3">3773</strain>
    </source>
</reference>
<feature type="chain" id="PRO_5045567038" description="DUF4468 domain-containing protein" evidence="1">
    <location>
        <begin position="20"/>
        <end position="170"/>
    </location>
</feature>
<evidence type="ECO:0000256" key="1">
    <source>
        <dbReference type="SAM" id="SignalP"/>
    </source>
</evidence>
<organism evidence="2 3">
    <name type="scientific">Flavobacterium arsenatis</name>
    <dbReference type="NCBI Taxonomy" id="1484332"/>
    <lineage>
        <taxon>Bacteria</taxon>
        <taxon>Pseudomonadati</taxon>
        <taxon>Bacteroidota</taxon>
        <taxon>Flavobacteriia</taxon>
        <taxon>Flavobacteriales</taxon>
        <taxon>Flavobacteriaceae</taxon>
        <taxon>Flavobacterium</taxon>
    </lineage>
</organism>
<comment type="caution">
    <text evidence="2">The sequence shown here is derived from an EMBL/GenBank/DDBJ whole genome shotgun (WGS) entry which is preliminary data.</text>
</comment>
<dbReference type="EMBL" id="JAVDVI010000006">
    <property type="protein sequence ID" value="MDR6967631.1"/>
    <property type="molecule type" value="Genomic_DNA"/>
</dbReference>
<gene>
    <name evidence="2" type="ORF">J2X31_001643</name>
</gene>
<keyword evidence="3" id="KW-1185">Reference proteome</keyword>
<evidence type="ECO:0008006" key="4">
    <source>
        <dbReference type="Google" id="ProtNLM"/>
    </source>
</evidence>